<evidence type="ECO:0000256" key="4">
    <source>
        <dbReference type="ARBA" id="ARBA00022989"/>
    </source>
</evidence>
<feature type="transmembrane region" description="Helical" evidence="7">
    <location>
        <begin position="183"/>
        <end position="205"/>
    </location>
</feature>
<reference evidence="9" key="1">
    <citation type="journal article" date="2014" name="Front. Microbiol.">
        <title>High frequency of phylogenetically diverse reductive dehalogenase-homologous genes in deep subseafloor sedimentary metagenomes.</title>
        <authorList>
            <person name="Kawai M."/>
            <person name="Futagami T."/>
            <person name="Toyoda A."/>
            <person name="Takaki Y."/>
            <person name="Nishi S."/>
            <person name="Hori S."/>
            <person name="Arai W."/>
            <person name="Tsubouchi T."/>
            <person name="Morono Y."/>
            <person name="Uchiyama I."/>
            <person name="Ito T."/>
            <person name="Fujiyama A."/>
            <person name="Inagaki F."/>
            <person name="Takami H."/>
        </authorList>
    </citation>
    <scope>NUCLEOTIDE SEQUENCE</scope>
    <source>
        <strain evidence="9">Expedition CK06-06</strain>
    </source>
</reference>
<feature type="transmembrane region" description="Helical" evidence="7">
    <location>
        <begin position="80"/>
        <end position="105"/>
    </location>
</feature>
<evidence type="ECO:0000256" key="5">
    <source>
        <dbReference type="ARBA" id="ARBA00023002"/>
    </source>
</evidence>
<evidence type="ECO:0000256" key="3">
    <source>
        <dbReference type="ARBA" id="ARBA00022692"/>
    </source>
</evidence>
<feature type="transmembrane region" description="Helical" evidence="7">
    <location>
        <begin position="226"/>
        <end position="247"/>
    </location>
</feature>
<protein>
    <recommendedName>
        <fullName evidence="8">NADH:quinone oxidoreductase/Mrp antiporter transmembrane domain-containing protein</fullName>
    </recommendedName>
</protein>
<evidence type="ECO:0000256" key="2">
    <source>
        <dbReference type="ARBA" id="ARBA00022475"/>
    </source>
</evidence>
<feature type="transmembrane region" description="Helical" evidence="7">
    <location>
        <begin position="111"/>
        <end position="130"/>
    </location>
</feature>
<keyword evidence="4 7" id="KW-1133">Transmembrane helix</keyword>
<dbReference type="EMBL" id="BARU01023345">
    <property type="protein sequence ID" value="GAH52052.1"/>
    <property type="molecule type" value="Genomic_DNA"/>
</dbReference>
<comment type="caution">
    <text evidence="9">The sequence shown here is derived from an EMBL/GenBank/DDBJ whole genome shotgun (WGS) entry which is preliminary data.</text>
</comment>
<dbReference type="Pfam" id="PF00361">
    <property type="entry name" value="Proton_antipo_M"/>
    <property type="match status" value="1"/>
</dbReference>
<dbReference type="AlphaFoldDB" id="X1G4A3"/>
<dbReference type="InterPro" id="IPR052175">
    <property type="entry name" value="ComplexI-like_HydComp"/>
</dbReference>
<keyword evidence="5" id="KW-0560">Oxidoreductase</keyword>
<dbReference type="PANTHER" id="PTHR42682">
    <property type="entry name" value="HYDROGENASE-4 COMPONENT F"/>
    <property type="match status" value="1"/>
</dbReference>
<evidence type="ECO:0000256" key="6">
    <source>
        <dbReference type="ARBA" id="ARBA00023136"/>
    </source>
</evidence>
<gene>
    <name evidence="9" type="ORF">S03H2_37902</name>
</gene>
<evidence type="ECO:0000313" key="9">
    <source>
        <dbReference type="EMBL" id="GAH52052.1"/>
    </source>
</evidence>
<feature type="transmembrane region" description="Helical" evidence="7">
    <location>
        <begin position="151"/>
        <end position="171"/>
    </location>
</feature>
<feature type="non-terminal residue" evidence="9">
    <location>
        <position position="278"/>
    </location>
</feature>
<keyword evidence="3 7" id="KW-0812">Transmembrane</keyword>
<sequence>LILFGFALNAAVPPLHGWLADAYPEGTVTGTIFLSAFTTKTAVYALIRGFSGLEVLIWVGAVMAVYGVVFAVLENDIRRLLAYHIISQVGYMVTGIGIGTAMAINGVVAHAFAHILYKALVLMGAGTVLYTTGRSKLTELGGLARTIPFALALYMVGAFSISGVPLFSGFVSRSMTIYAAELSHMGVVVLLLNVASVGTVLHTGLKLPYFTWFGPNRSLKPAPAPLGMYLGMALAAGICIAIGVYPAPLYNLLPFAVDYQPYTAIHLIETMQLLIFAG</sequence>
<feature type="transmembrane region" description="Helical" evidence="7">
    <location>
        <begin position="55"/>
        <end position="73"/>
    </location>
</feature>
<keyword evidence="2" id="KW-1003">Cell membrane</keyword>
<dbReference type="GO" id="GO:0016491">
    <property type="term" value="F:oxidoreductase activity"/>
    <property type="evidence" value="ECO:0007669"/>
    <property type="project" value="UniProtKB-KW"/>
</dbReference>
<evidence type="ECO:0000256" key="1">
    <source>
        <dbReference type="ARBA" id="ARBA00004651"/>
    </source>
</evidence>
<comment type="subcellular location">
    <subcellularLocation>
        <location evidence="1">Cell membrane</location>
        <topology evidence="1">Multi-pass membrane protein</topology>
    </subcellularLocation>
</comment>
<dbReference type="InterPro" id="IPR001750">
    <property type="entry name" value="ND/Mrp_TM"/>
</dbReference>
<dbReference type="PANTHER" id="PTHR42682:SF4">
    <property type="entry name" value="NADH-UBIQUINONE_PLASTOQUINONE"/>
    <property type="match status" value="1"/>
</dbReference>
<name>X1G4A3_9ZZZZ</name>
<evidence type="ECO:0000256" key="7">
    <source>
        <dbReference type="SAM" id="Phobius"/>
    </source>
</evidence>
<organism evidence="9">
    <name type="scientific">marine sediment metagenome</name>
    <dbReference type="NCBI Taxonomy" id="412755"/>
    <lineage>
        <taxon>unclassified sequences</taxon>
        <taxon>metagenomes</taxon>
        <taxon>ecological metagenomes</taxon>
    </lineage>
</organism>
<keyword evidence="6 7" id="KW-0472">Membrane</keyword>
<evidence type="ECO:0000259" key="8">
    <source>
        <dbReference type="Pfam" id="PF00361"/>
    </source>
</evidence>
<dbReference type="GO" id="GO:0005886">
    <property type="term" value="C:plasma membrane"/>
    <property type="evidence" value="ECO:0007669"/>
    <property type="project" value="UniProtKB-SubCell"/>
</dbReference>
<feature type="non-terminal residue" evidence="9">
    <location>
        <position position="1"/>
    </location>
</feature>
<feature type="domain" description="NADH:quinone oxidoreductase/Mrp antiporter transmembrane" evidence="8">
    <location>
        <begin position="1"/>
        <end position="196"/>
    </location>
</feature>
<accession>X1G4A3</accession>
<proteinExistence type="predicted"/>